<dbReference type="PANTHER" id="PTHR18952:SF134">
    <property type="entry name" value="CARBONIC ANHYDRASE 15"/>
    <property type="match status" value="1"/>
</dbReference>
<keyword evidence="9" id="KW-1185">Reference proteome</keyword>
<feature type="signal peptide" evidence="7">
    <location>
        <begin position="1"/>
        <end position="31"/>
    </location>
</feature>
<accession>A0AB32U487</accession>
<keyword evidence="5" id="KW-0325">Glycoprotein</keyword>
<dbReference type="RefSeq" id="XP_068080774.1">
    <property type="nucleotide sequence ID" value="XM_068224673.2"/>
</dbReference>
<comment type="similarity">
    <text evidence="1">Belongs to the alpha-carbonic anhydrase family.</text>
</comment>
<dbReference type="Proteomes" id="UP000000437">
    <property type="component" value="Chromosome 12"/>
</dbReference>
<keyword evidence="3" id="KW-0479">Metal-binding</keyword>
<evidence type="ECO:0000256" key="3">
    <source>
        <dbReference type="ARBA" id="ARBA00022723"/>
    </source>
</evidence>
<proteinExistence type="inferred from homology"/>
<dbReference type="GO" id="GO:0004089">
    <property type="term" value="F:carbonate dehydratase activity"/>
    <property type="evidence" value="ECO:0007669"/>
    <property type="project" value="UniProtKB-EC"/>
</dbReference>
<dbReference type="GeneID" id="108191769"/>
<evidence type="ECO:0000256" key="1">
    <source>
        <dbReference type="ARBA" id="ARBA00010718"/>
    </source>
</evidence>
<dbReference type="FunFam" id="3.10.200.10:FF:000003">
    <property type="entry name" value="Carbonic anhydrase 12"/>
    <property type="match status" value="1"/>
</dbReference>
<dbReference type="ZFIN" id="ZDB-GENE-121214-331">
    <property type="gene designation" value="si:ch211-173d10.4"/>
</dbReference>
<organism evidence="9 10">
    <name type="scientific">Danio rerio</name>
    <name type="common">Zebrafish</name>
    <name type="synonym">Brachydanio rerio</name>
    <dbReference type="NCBI Taxonomy" id="7955"/>
    <lineage>
        <taxon>Eukaryota</taxon>
        <taxon>Metazoa</taxon>
        <taxon>Chordata</taxon>
        <taxon>Craniata</taxon>
        <taxon>Vertebrata</taxon>
        <taxon>Euteleostomi</taxon>
        <taxon>Actinopterygii</taxon>
        <taxon>Neopterygii</taxon>
        <taxon>Teleostei</taxon>
        <taxon>Ostariophysi</taxon>
        <taxon>Cypriniformes</taxon>
        <taxon>Danionidae</taxon>
        <taxon>Danioninae</taxon>
        <taxon>Danio</taxon>
    </lineage>
</organism>
<protein>
    <recommendedName>
        <fullName evidence="2">carbonic anhydrase</fullName>
        <ecNumber evidence="2">4.2.1.1</ecNumber>
    </recommendedName>
</protein>
<dbReference type="Gene3D" id="3.10.200.10">
    <property type="entry name" value="Alpha carbonic anhydrase"/>
    <property type="match status" value="1"/>
</dbReference>
<gene>
    <name evidence="10 11" type="primary">si:ch211-173d10.4</name>
</gene>
<dbReference type="SMART" id="SM01057">
    <property type="entry name" value="Carb_anhydrase"/>
    <property type="match status" value="1"/>
</dbReference>
<name>A0AB32U487_DANRE</name>
<evidence type="ECO:0000313" key="10">
    <source>
        <dbReference type="RefSeq" id="XP_068080774.1"/>
    </source>
</evidence>
<evidence type="ECO:0000256" key="6">
    <source>
        <dbReference type="ARBA" id="ARBA00023239"/>
    </source>
</evidence>
<evidence type="ECO:0000256" key="7">
    <source>
        <dbReference type="SAM" id="SignalP"/>
    </source>
</evidence>
<dbReference type="InterPro" id="IPR001148">
    <property type="entry name" value="CA_dom"/>
</dbReference>
<dbReference type="AGR" id="ZFIN:ZDB-GENE-121214-331"/>
<dbReference type="InterPro" id="IPR036398">
    <property type="entry name" value="CA_dom_sf"/>
</dbReference>
<feature type="domain" description="Alpha-carbonic anhydrase" evidence="8">
    <location>
        <begin position="32"/>
        <end position="286"/>
    </location>
</feature>
<dbReference type="EC" id="4.2.1.1" evidence="2"/>
<keyword evidence="4" id="KW-0862">Zinc</keyword>
<dbReference type="SUPFAM" id="SSF51069">
    <property type="entry name" value="Carbonic anhydrase"/>
    <property type="match status" value="1"/>
</dbReference>
<dbReference type="AlphaFoldDB" id="A0AB32U487"/>
<dbReference type="InterPro" id="IPR023561">
    <property type="entry name" value="Carbonic_anhydrase_a-class"/>
</dbReference>
<evidence type="ECO:0000256" key="2">
    <source>
        <dbReference type="ARBA" id="ARBA00012925"/>
    </source>
</evidence>
<evidence type="ECO:0000256" key="5">
    <source>
        <dbReference type="ARBA" id="ARBA00023180"/>
    </source>
</evidence>
<dbReference type="PANTHER" id="PTHR18952">
    <property type="entry name" value="CARBONIC ANHYDRASE"/>
    <property type="match status" value="1"/>
</dbReference>
<sequence>MQYERKMLNMLNKQMLLTCVAVHLLTGFCFAKDWCYFGCENSPSHWGKHYAKCNGHNQSPINIDTQKTIKSQELGPFDLINFNLPHTMKMLRNNGHTVECKLKAGVVGVQGGGLKHKYTVLQFHFHWGGRDPRQQPGSEHSLNRHRWPVEMHIVSRRTDLNDSAASRVPDGFAVMGFFIDGKENVTSQVWENFMEYLQKIPRKGDTVRITDDISLQQLLTGVDLSRYYRYSGSLTTPPCDEAVQWTVFKDPIIISTDQLLRFQTVSFGYVYRPQQSLNKRTVYASAALAADASSSAVNTGTSGHYKRRLIVPIRSGKFVIH</sequence>
<dbReference type="Pfam" id="PF00194">
    <property type="entry name" value="Carb_anhydrase"/>
    <property type="match status" value="1"/>
</dbReference>
<dbReference type="KEGG" id="dre:108191769"/>
<dbReference type="PROSITE" id="PS51144">
    <property type="entry name" value="ALPHA_CA_2"/>
    <property type="match status" value="1"/>
</dbReference>
<dbReference type="GO" id="GO:0008270">
    <property type="term" value="F:zinc ion binding"/>
    <property type="evidence" value="ECO:0007669"/>
    <property type="project" value="InterPro"/>
</dbReference>
<evidence type="ECO:0000313" key="11">
    <source>
        <dbReference type="ZFIN" id="ZDB-GENE-121214-331"/>
    </source>
</evidence>
<keyword evidence="7" id="KW-0732">Signal</keyword>
<evidence type="ECO:0000259" key="8">
    <source>
        <dbReference type="PROSITE" id="PS51144"/>
    </source>
</evidence>
<keyword evidence="6" id="KW-0456">Lyase</keyword>
<feature type="chain" id="PRO_5044193898" description="carbonic anhydrase" evidence="7">
    <location>
        <begin position="32"/>
        <end position="321"/>
    </location>
</feature>
<reference evidence="10" key="1">
    <citation type="submission" date="2025-08" db="UniProtKB">
        <authorList>
            <consortium name="RefSeq"/>
        </authorList>
    </citation>
    <scope>IDENTIFICATION</scope>
    <source>
        <strain evidence="10">Tuebingen</strain>
        <tissue evidence="10">Fibroblasts and whole tissue</tissue>
    </source>
</reference>
<evidence type="ECO:0000313" key="9">
    <source>
        <dbReference type="Proteomes" id="UP000000437"/>
    </source>
</evidence>
<evidence type="ECO:0000256" key="4">
    <source>
        <dbReference type="ARBA" id="ARBA00022833"/>
    </source>
</evidence>